<dbReference type="EMBL" id="JAAGBB010000056">
    <property type="protein sequence ID" value="MBR0668417.1"/>
    <property type="molecule type" value="Genomic_DNA"/>
</dbReference>
<keyword evidence="1" id="KW-1133">Transmembrane helix</keyword>
<keyword evidence="1" id="KW-0812">Transmembrane</keyword>
<dbReference type="Proteomes" id="UP001196870">
    <property type="component" value="Unassembled WGS sequence"/>
</dbReference>
<reference evidence="5" key="1">
    <citation type="journal article" date="2021" name="Syst. Appl. Microbiol.">
        <title>Roseomonas hellenica sp. nov., isolated from roots of wild-growing Alkanna tinctoria.</title>
        <authorList>
            <person name="Rat A."/>
            <person name="Naranjo H.D."/>
            <person name="Lebbe L."/>
            <person name="Cnockaert M."/>
            <person name="Krigas N."/>
            <person name="Grigoriadou K."/>
            <person name="Maloupa E."/>
            <person name="Willems A."/>
        </authorList>
    </citation>
    <scope>NUCLEOTIDE SEQUENCE [LARGE SCALE GENOMIC DNA]</scope>
    <source>
        <strain evidence="5">LMG 31523</strain>
    </source>
</reference>
<keyword evidence="1" id="KW-0472">Membrane</keyword>
<evidence type="ECO:0000256" key="1">
    <source>
        <dbReference type="SAM" id="Phobius"/>
    </source>
</evidence>
<feature type="transmembrane region" description="Helical" evidence="1">
    <location>
        <begin position="120"/>
        <end position="139"/>
    </location>
</feature>
<evidence type="ECO:0000259" key="3">
    <source>
        <dbReference type="Pfam" id="PF25853"/>
    </source>
</evidence>
<sequence>MRAGAGQAARPAGTEGGVIRGWLRDHGWLPLLLGMAACLAAFGLKPLWPAHDLWLSGNPDHGMHWLGWLFFRDQPWAWPPSRNPAYGLELSSSIFFSDPIPLLAFAFKALHRVVPINQYFGLWVLACFLLQAVLAWQLLGRWIQPAASRAFGCLLLLFAPFFLWRIGLHLALVGQWVVLAALLIATRTRDARRHAWPWALLLPAASLIHAYFLAMAATLWAADLFVRATDRPATIRPARLAVEAIAILALTAAALAFGGFALMPGGIAFGDGFGHYGMDLLGPVLPLPGWSFLLAPRLLPDQSEAGANFVGLGGLLLLAAATVAVTTRPALLGGARRHWALGLGLLALLVLSWSNHVSIAGHPLAVLPIPDALRPAFDALRASARFAWPAVYAVVIAAMVLVHRRWHYAISHRILFLAAALQIADTAPGWLSNRMFFAQPQAAWPTALTDPFWDAAGIRYRVLRELPPNGQPDHPRWRDVMLLAQRHGMATDMVYLARVDRGAREAARAEARRRVARGDFAPDTLYILQPSVLGAVRASHDPERDLLAEIDGTLVLAPGWRRPFTAAAEPAP</sequence>
<feature type="transmembrane region" description="Helical" evidence="1">
    <location>
        <begin position="280"/>
        <end position="299"/>
    </location>
</feature>
<dbReference type="RefSeq" id="WP_211856190.1">
    <property type="nucleotide sequence ID" value="NZ_JAAGBB010000056.1"/>
</dbReference>
<feature type="transmembrane region" description="Helical" evidence="1">
    <location>
        <begin position="240"/>
        <end position="268"/>
    </location>
</feature>
<feature type="transmembrane region" description="Helical" evidence="1">
    <location>
        <begin position="339"/>
        <end position="366"/>
    </location>
</feature>
<name>A0ABS5F794_9PROT</name>
<feature type="transmembrane region" description="Helical" evidence="1">
    <location>
        <begin position="305"/>
        <end position="327"/>
    </location>
</feature>
<feature type="domain" description="DUF6311" evidence="2">
    <location>
        <begin position="32"/>
        <end position="426"/>
    </location>
</feature>
<evidence type="ECO:0000259" key="2">
    <source>
        <dbReference type="Pfam" id="PF19830"/>
    </source>
</evidence>
<feature type="transmembrane region" description="Helical" evidence="1">
    <location>
        <begin position="198"/>
        <end position="220"/>
    </location>
</feature>
<feature type="transmembrane region" description="Helical" evidence="1">
    <location>
        <begin position="28"/>
        <end position="48"/>
    </location>
</feature>
<feature type="transmembrane region" description="Helical" evidence="1">
    <location>
        <begin position="386"/>
        <end position="402"/>
    </location>
</feature>
<feature type="transmembrane region" description="Helical" evidence="1">
    <location>
        <begin position="170"/>
        <end position="186"/>
    </location>
</feature>
<dbReference type="InterPro" id="IPR058671">
    <property type="entry name" value="DUF6311_C"/>
</dbReference>
<dbReference type="Pfam" id="PF25853">
    <property type="entry name" value="DUF6311_C"/>
    <property type="match status" value="1"/>
</dbReference>
<accession>A0ABS5F794</accession>
<proteinExistence type="predicted"/>
<dbReference type="InterPro" id="IPR046278">
    <property type="entry name" value="DUF6311"/>
</dbReference>
<feature type="domain" description="DUF6311" evidence="3">
    <location>
        <begin position="452"/>
        <end position="558"/>
    </location>
</feature>
<evidence type="ECO:0000313" key="4">
    <source>
        <dbReference type="EMBL" id="MBR0668417.1"/>
    </source>
</evidence>
<dbReference type="Pfam" id="PF19830">
    <property type="entry name" value="DUF6311"/>
    <property type="match status" value="1"/>
</dbReference>
<keyword evidence="5" id="KW-1185">Reference proteome</keyword>
<evidence type="ECO:0008006" key="6">
    <source>
        <dbReference type="Google" id="ProtNLM"/>
    </source>
</evidence>
<evidence type="ECO:0000313" key="5">
    <source>
        <dbReference type="Proteomes" id="UP001196870"/>
    </source>
</evidence>
<protein>
    <recommendedName>
        <fullName evidence="6">Glycosyltransferase RgtA/B/C/D-like domain-containing protein</fullName>
    </recommendedName>
</protein>
<comment type="caution">
    <text evidence="4">The sequence shown here is derived from an EMBL/GenBank/DDBJ whole genome shotgun (WGS) entry which is preliminary data.</text>
</comment>
<gene>
    <name evidence="4" type="ORF">GXW71_28955</name>
</gene>
<organism evidence="4 5">
    <name type="scientific">Plastoroseomonas hellenica</name>
    <dbReference type="NCBI Taxonomy" id="2687306"/>
    <lineage>
        <taxon>Bacteria</taxon>
        <taxon>Pseudomonadati</taxon>
        <taxon>Pseudomonadota</taxon>
        <taxon>Alphaproteobacteria</taxon>
        <taxon>Acetobacterales</taxon>
        <taxon>Acetobacteraceae</taxon>
        <taxon>Plastoroseomonas</taxon>
    </lineage>
</organism>